<feature type="transmembrane region" description="Helical" evidence="1">
    <location>
        <begin position="276"/>
        <end position="305"/>
    </location>
</feature>
<accession>A0A6S6TMF8</accession>
<feature type="transmembrane region" description="Helical" evidence="1">
    <location>
        <begin position="146"/>
        <end position="161"/>
    </location>
</feature>
<feature type="transmembrane region" description="Helical" evidence="1">
    <location>
        <begin position="120"/>
        <end position="140"/>
    </location>
</feature>
<dbReference type="AlphaFoldDB" id="A0A6S6TMF8"/>
<organism evidence="2">
    <name type="scientific">uncultured Sulfurovum sp</name>
    <dbReference type="NCBI Taxonomy" id="269237"/>
    <lineage>
        <taxon>Bacteria</taxon>
        <taxon>Pseudomonadati</taxon>
        <taxon>Campylobacterota</taxon>
        <taxon>Epsilonproteobacteria</taxon>
        <taxon>Campylobacterales</taxon>
        <taxon>Sulfurovaceae</taxon>
        <taxon>Sulfurovum</taxon>
        <taxon>environmental samples</taxon>
    </lineage>
</organism>
<dbReference type="EMBL" id="CACVAU010000052">
    <property type="protein sequence ID" value="CAA6817528.1"/>
    <property type="molecule type" value="Genomic_DNA"/>
</dbReference>
<gene>
    <name evidence="2" type="ORF">HELGO_WM4779</name>
</gene>
<keyword evidence="1" id="KW-0472">Membrane</keyword>
<protein>
    <recommendedName>
        <fullName evidence="3">HTTM domain-containing protein</fullName>
    </recommendedName>
</protein>
<keyword evidence="1" id="KW-1133">Transmembrane helix</keyword>
<reference evidence="2" key="1">
    <citation type="submission" date="2020-01" db="EMBL/GenBank/DDBJ databases">
        <authorList>
            <person name="Meier V. D."/>
            <person name="Meier V D."/>
        </authorList>
    </citation>
    <scope>NUCLEOTIDE SEQUENCE</scope>
    <source>
        <strain evidence="2">HLG_WM_MAG_05</strain>
    </source>
</reference>
<name>A0A6S6TMF8_9BACT</name>
<sequence length="434" mass="51555">MVMSIVDAFKNKLYEPAPASFIGWTRIVILFFLLYKFLSRDYSLFGTLPETLALAYPANVFHPLDAYVLFGFKYIVDFCTFHWIHWFIAFPSELTLYYIQRFLEFMLVFSLFFGGGYKKVNYLIIYVLGMYLLGFLFRMGSDIDEIFVQMQIVLLLFLFRGKESYILFFKQQNPLNYSKENGWFFSMVLLIFIAYYFLAGINKIIDISLLDWGRYELANLAELNKLKIELGDDRGYCYIRELFIGNSWMDIPGTILVYLEHLLIPLLFFRREYIPVAWFIYILFHLSALSINLFFTGVFLSWLVFLPMHRMYQKVIVLWDGDCTFCYKSVLIAKKFDWFNRFVIINSNDKHQHKKYLEGWDGDIEKGLWAKGLDSMENHVGFDGFRRMVWVMPLFWIILPLLYLPLIPTIGRIFYAWIAKNRYKFGCNSDACTV</sequence>
<evidence type="ECO:0008006" key="3">
    <source>
        <dbReference type="Google" id="ProtNLM"/>
    </source>
</evidence>
<feature type="transmembrane region" description="Helical" evidence="1">
    <location>
        <begin position="251"/>
        <end position="269"/>
    </location>
</feature>
<dbReference type="GO" id="GO:0015035">
    <property type="term" value="F:protein-disulfide reductase activity"/>
    <property type="evidence" value="ECO:0007669"/>
    <property type="project" value="InterPro"/>
</dbReference>
<feature type="transmembrane region" description="Helical" evidence="1">
    <location>
        <begin position="182"/>
        <end position="205"/>
    </location>
</feature>
<feature type="transmembrane region" description="Helical" evidence="1">
    <location>
        <begin position="20"/>
        <end position="38"/>
    </location>
</feature>
<keyword evidence="1" id="KW-0812">Transmembrane</keyword>
<evidence type="ECO:0000256" key="1">
    <source>
        <dbReference type="SAM" id="Phobius"/>
    </source>
</evidence>
<dbReference type="Pfam" id="PF04134">
    <property type="entry name" value="DCC1-like"/>
    <property type="match status" value="1"/>
</dbReference>
<evidence type="ECO:0000313" key="2">
    <source>
        <dbReference type="EMBL" id="CAA6817528.1"/>
    </source>
</evidence>
<proteinExistence type="predicted"/>
<feature type="transmembrane region" description="Helical" evidence="1">
    <location>
        <begin position="394"/>
        <end position="415"/>
    </location>
</feature>
<dbReference type="InterPro" id="IPR007263">
    <property type="entry name" value="DCC1-like"/>
</dbReference>